<evidence type="ECO:0000256" key="8">
    <source>
        <dbReference type="ARBA" id="ARBA00022912"/>
    </source>
</evidence>
<keyword evidence="9" id="KW-0464">Manganese</keyword>
<keyword evidence="7" id="KW-0460">Magnesium</keyword>
<comment type="catalytic activity">
    <reaction evidence="11">
        <text>O-phospho-L-threonyl-[protein] + H2O = L-threonyl-[protein] + phosphate</text>
        <dbReference type="Rhea" id="RHEA:47004"/>
        <dbReference type="Rhea" id="RHEA-COMP:11060"/>
        <dbReference type="Rhea" id="RHEA-COMP:11605"/>
        <dbReference type="ChEBI" id="CHEBI:15377"/>
        <dbReference type="ChEBI" id="CHEBI:30013"/>
        <dbReference type="ChEBI" id="CHEBI:43474"/>
        <dbReference type="ChEBI" id="CHEBI:61977"/>
        <dbReference type="EC" id="3.1.3.16"/>
    </reaction>
</comment>
<comment type="cofactor">
    <cofactor evidence="1">
        <name>Mn(2+)</name>
        <dbReference type="ChEBI" id="CHEBI:29035"/>
    </cofactor>
</comment>
<dbReference type="EC" id="3.1.3.16" evidence="4"/>
<evidence type="ECO:0000256" key="4">
    <source>
        <dbReference type="ARBA" id="ARBA00013081"/>
    </source>
</evidence>
<dbReference type="EMBL" id="RWGY01000011">
    <property type="protein sequence ID" value="TVU29607.1"/>
    <property type="molecule type" value="Genomic_DNA"/>
</dbReference>
<dbReference type="PROSITE" id="PS51746">
    <property type="entry name" value="PPM_2"/>
    <property type="match status" value="1"/>
</dbReference>
<sequence length="347" mass="36686">MSSRSSGSVGSGGGSSSGGGAGSTVPLAVLLRREVVSERTAAERPELQTGLFSQAKKGEDFTFLKPECERLPGVPSSSFSAFGLFDGHNGNGAAIYTKENLLNNVLSAIPADLNREDWLAALPRALVAAFVKTDKDFQTKARSSGTTVTFVIIDGLIITVASVGDSRCVLEAEGSIYHLSSDHRFDASKEEVDRVTESGGDVGRLNVVGGAEIGPLRCWPGGLCLSRSIGDQDVGEFIVPVPLVKQVKLSTAGGRLIIASDGVWDALSPEEAFNCSRELPPEPAAEQIVKTAVHSKGLRDDTTCIVVDIIAEKSHHSMPLPKKQPGIGVFKNMFRKKPSSGLILPCR</sequence>
<dbReference type="AlphaFoldDB" id="A0A5J9V2K5"/>
<keyword evidence="5" id="KW-0479">Metal-binding</keyword>
<dbReference type="SMART" id="SM00332">
    <property type="entry name" value="PP2Cc"/>
    <property type="match status" value="1"/>
</dbReference>
<evidence type="ECO:0000256" key="11">
    <source>
        <dbReference type="ARBA" id="ARBA00048336"/>
    </source>
</evidence>
<evidence type="ECO:0000313" key="14">
    <source>
        <dbReference type="EMBL" id="TVU29607.1"/>
    </source>
</evidence>
<evidence type="ECO:0000256" key="12">
    <source>
        <dbReference type="SAM" id="MobiDB-lite"/>
    </source>
</evidence>
<comment type="caution">
    <text evidence="14">The sequence shown here is derived from an EMBL/GenBank/DDBJ whole genome shotgun (WGS) entry which is preliminary data.</text>
</comment>
<evidence type="ECO:0000256" key="3">
    <source>
        <dbReference type="ARBA" id="ARBA00006702"/>
    </source>
</evidence>
<dbReference type="InterPro" id="IPR015655">
    <property type="entry name" value="PP2C"/>
</dbReference>
<dbReference type="InterPro" id="IPR001932">
    <property type="entry name" value="PPM-type_phosphatase-like_dom"/>
</dbReference>
<dbReference type="OrthoDB" id="10264738at2759"/>
<evidence type="ECO:0000256" key="6">
    <source>
        <dbReference type="ARBA" id="ARBA00022801"/>
    </source>
</evidence>
<evidence type="ECO:0000256" key="10">
    <source>
        <dbReference type="ARBA" id="ARBA00047761"/>
    </source>
</evidence>
<dbReference type="Pfam" id="PF00481">
    <property type="entry name" value="PP2C"/>
    <property type="match status" value="1"/>
</dbReference>
<comment type="similarity">
    <text evidence="3">Belongs to the PP2C family.</text>
</comment>
<evidence type="ECO:0000256" key="7">
    <source>
        <dbReference type="ARBA" id="ARBA00022842"/>
    </source>
</evidence>
<dbReference type="SUPFAM" id="SSF81606">
    <property type="entry name" value="PP2C-like"/>
    <property type="match status" value="1"/>
</dbReference>
<dbReference type="Gramene" id="TVU29607">
    <property type="protein sequence ID" value="TVU29607"/>
    <property type="gene ID" value="EJB05_21181"/>
</dbReference>
<dbReference type="GO" id="GO:0046872">
    <property type="term" value="F:metal ion binding"/>
    <property type="evidence" value="ECO:0007669"/>
    <property type="project" value="UniProtKB-KW"/>
</dbReference>
<gene>
    <name evidence="14" type="ORF">EJB05_21181</name>
</gene>
<feature type="domain" description="PPM-type phosphatase" evidence="13">
    <location>
        <begin position="48"/>
        <end position="309"/>
    </location>
</feature>
<comment type="catalytic activity">
    <reaction evidence="10">
        <text>O-phospho-L-seryl-[protein] + H2O = L-seryl-[protein] + phosphate</text>
        <dbReference type="Rhea" id="RHEA:20629"/>
        <dbReference type="Rhea" id="RHEA-COMP:9863"/>
        <dbReference type="Rhea" id="RHEA-COMP:11604"/>
        <dbReference type="ChEBI" id="CHEBI:15377"/>
        <dbReference type="ChEBI" id="CHEBI:29999"/>
        <dbReference type="ChEBI" id="CHEBI:43474"/>
        <dbReference type="ChEBI" id="CHEBI:83421"/>
        <dbReference type="EC" id="3.1.3.16"/>
    </reaction>
</comment>
<evidence type="ECO:0000256" key="2">
    <source>
        <dbReference type="ARBA" id="ARBA00001946"/>
    </source>
</evidence>
<keyword evidence="15" id="KW-1185">Reference proteome</keyword>
<dbReference type="GO" id="GO:0004722">
    <property type="term" value="F:protein serine/threonine phosphatase activity"/>
    <property type="evidence" value="ECO:0007669"/>
    <property type="project" value="UniProtKB-EC"/>
</dbReference>
<accession>A0A5J9V2K5</accession>
<dbReference type="PANTHER" id="PTHR47992">
    <property type="entry name" value="PROTEIN PHOSPHATASE"/>
    <property type="match status" value="1"/>
</dbReference>
<evidence type="ECO:0000256" key="1">
    <source>
        <dbReference type="ARBA" id="ARBA00001936"/>
    </source>
</evidence>
<evidence type="ECO:0000259" key="13">
    <source>
        <dbReference type="PROSITE" id="PS51746"/>
    </source>
</evidence>
<evidence type="ECO:0000256" key="5">
    <source>
        <dbReference type="ARBA" id="ARBA00022723"/>
    </source>
</evidence>
<dbReference type="CDD" id="cd00143">
    <property type="entry name" value="PP2Cc"/>
    <property type="match status" value="1"/>
</dbReference>
<organism evidence="14 15">
    <name type="scientific">Eragrostis curvula</name>
    <name type="common">weeping love grass</name>
    <dbReference type="NCBI Taxonomy" id="38414"/>
    <lineage>
        <taxon>Eukaryota</taxon>
        <taxon>Viridiplantae</taxon>
        <taxon>Streptophyta</taxon>
        <taxon>Embryophyta</taxon>
        <taxon>Tracheophyta</taxon>
        <taxon>Spermatophyta</taxon>
        <taxon>Magnoliopsida</taxon>
        <taxon>Liliopsida</taxon>
        <taxon>Poales</taxon>
        <taxon>Poaceae</taxon>
        <taxon>PACMAD clade</taxon>
        <taxon>Chloridoideae</taxon>
        <taxon>Eragrostideae</taxon>
        <taxon>Eragrostidinae</taxon>
        <taxon>Eragrostis</taxon>
    </lineage>
</organism>
<keyword evidence="8" id="KW-0904">Protein phosphatase</keyword>
<comment type="cofactor">
    <cofactor evidence="2">
        <name>Mg(2+)</name>
        <dbReference type="ChEBI" id="CHEBI:18420"/>
    </cofactor>
</comment>
<protein>
    <recommendedName>
        <fullName evidence="4">protein-serine/threonine phosphatase</fullName>
        <ecNumber evidence="4">3.1.3.16</ecNumber>
    </recommendedName>
</protein>
<evidence type="ECO:0000313" key="15">
    <source>
        <dbReference type="Proteomes" id="UP000324897"/>
    </source>
</evidence>
<proteinExistence type="inferred from homology"/>
<feature type="compositionally biased region" description="Gly residues" evidence="12">
    <location>
        <begin position="9"/>
        <end position="22"/>
    </location>
</feature>
<reference evidence="14 15" key="1">
    <citation type="journal article" date="2019" name="Sci. Rep.">
        <title>A high-quality genome of Eragrostis curvula grass provides insights into Poaceae evolution and supports new strategies to enhance forage quality.</title>
        <authorList>
            <person name="Carballo J."/>
            <person name="Santos B.A.C.M."/>
            <person name="Zappacosta D."/>
            <person name="Garbus I."/>
            <person name="Selva J.P."/>
            <person name="Gallo C.A."/>
            <person name="Diaz A."/>
            <person name="Albertini E."/>
            <person name="Caccamo M."/>
            <person name="Echenique V."/>
        </authorList>
    </citation>
    <scope>NUCLEOTIDE SEQUENCE [LARGE SCALE GENOMIC DNA]</scope>
    <source>
        <strain evidence="15">cv. Victoria</strain>
        <tissue evidence="14">Leaf</tissue>
    </source>
</reference>
<evidence type="ECO:0000256" key="9">
    <source>
        <dbReference type="ARBA" id="ARBA00023211"/>
    </source>
</evidence>
<dbReference type="Proteomes" id="UP000324897">
    <property type="component" value="Chromosome 1"/>
</dbReference>
<dbReference type="Gene3D" id="3.60.40.10">
    <property type="entry name" value="PPM-type phosphatase domain"/>
    <property type="match status" value="1"/>
</dbReference>
<keyword evidence="6" id="KW-0378">Hydrolase</keyword>
<name>A0A5J9V2K5_9POAL</name>
<dbReference type="FunFam" id="3.60.40.10:FF:000022">
    <property type="entry name" value="probable protein phosphatase 2C 12"/>
    <property type="match status" value="1"/>
</dbReference>
<feature type="region of interest" description="Disordered" evidence="12">
    <location>
        <begin position="1"/>
        <end position="23"/>
    </location>
</feature>
<dbReference type="InterPro" id="IPR036457">
    <property type="entry name" value="PPM-type-like_dom_sf"/>
</dbReference>